<dbReference type="RefSeq" id="WP_189894864.1">
    <property type="nucleotide sequence ID" value="NZ_BMVN01000082.1"/>
</dbReference>
<protein>
    <submittedName>
        <fullName evidence="3">IS110 family transposase</fullName>
    </submittedName>
</protein>
<organism evidence="3 4">
    <name type="scientific">Streptomyces canarius</name>
    <dbReference type="NCBI Taxonomy" id="285453"/>
    <lineage>
        <taxon>Bacteria</taxon>
        <taxon>Bacillati</taxon>
        <taxon>Actinomycetota</taxon>
        <taxon>Actinomycetes</taxon>
        <taxon>Kitasatosporales</taxon>
        <taxon>Streptomycetaceae</taxon>
        <taxon>Streptomyces</taxon>
    </lineage>
</organism>
<dbReference type="PANTHER" id="PTHR33055:SF3">
    <property type="entry name" value="PUTATIVE TRANSPOSASE FOR IS117-RELATED"/>
    <property type="match status" value="1"/>
</dbReference>
<evidence type="ECO:0000313" key="4">
    <source>
        <dbReference type="Proteomes" id="UP000653644"/>
    </source>
</evidence>
<name>A0ABQ3DBC0_9ACTN</name>
<dbReference type="EMBL" id="BMVN01000082">
    <property type="protein sequence ID" value="GHA71875.1"/>
    <property type="molecule type" value="Genomic_DNA"/>
</dbReference>
<reference evidence="4" key="1">
    <citation type="journal article" date="2019" name="Int. J. Syst. Evol. Microbiol.">
        <title>The Global Catalogue of Microorganisms (GCM) 10K type strain sequencing project: providing services to taxonomists for standard genome sequencing and annotation.</title>
        <authorList>
            <consortium name="The Broad Institute Genomics Platform"/>
            <consortium name="The Broad Institute Genome Sequencing Center for Infectious Disease"/>
            <person name="Wu L."/>
            <person name="Ma J."/>
        </authorList>
    </citation>
    <scope>NUCLEOTIDE SEQUENCE [LARGE SCALE GENOMIC DNA]</scope>
    <source>
        <strain evidence="4">JCM 4733</strain>
    </source>
</reference>
<dbReference type="InterPro" id="IPR002525">
    <property type="entry name" value="Transp_IS110-like_N"/>
</dbReference>
<sequence>MSRIWAGTDCGKTHHHCLVLDAEGETLLSRRVANDEPELLKLIGDVLDLADGRNVTWAMDMTGGEPALLIALLVNHGQELVYIPGVVVNRASDGYRGQGKTDARDARVIADQARMRRDLQPIRAGDDASVELRLLTEHRADLVADRTRVTNRLKALLTSMFPALERALDMGTTGALILLTGYQSPAAIRRTGLRRLTTWLTNRKVRGAQALATKAVEAAERQHTAVAGEAAIARMVLTLAKEVMTLNEKISETDKLIEGRFREHELAEVIQSMPGIGTVLGAEFLVGIGGSLDAFPTPDRLATFAGMTPAPRDSGKVSGNLHRPQRYHRRLQRVFYTSALVSIQFDPNSRRFYDRKRAEGKRHTQAVIALARRRVNVLWALIRDRRCYQVTPPVTAAA</sequence>
<evidence type="ECO:0000313" key="3">
    <source>
        <dbReference type="EMBL" id="GHA71875.1"/>
    </source>
</evidence>
<feature type="domain" description="Transposase IS110-like N-terminal" evidence="1">
    <location>
        <begin position="6"/>
        <end position="162"/>
    </location>
</feature>
<dbReference type="InterPro" id="IPR047650">
    <property type="entry name" value="Transpos_IS110"/>
</dbReference>
<proteinExistence type="predicted"/>
<keyword evidence="4" id="KW-1185">Reference proteome</keyword>
<dbReference type="Pfam" id="PF01548">
    <property type="entry name" value="DEDD_Tnp_IS110"/>
    <property type="match status" value="1"/>
</dbReference>
<dbReference type="Proteomes" id="UP000653644">
    <property type="component" value="Unassembled WGS sequence"/>
</dbReference>
<comment type="caution">
    <text evidence="3">The sequence shown here is derived from an EMBL/GenBank/DDBJ whole genome shotgun (WGS) entry which is preliminary data.</text>
</comment>
<gene>
    <name evidence="3" type="ORF">GCM10010345_88670</name>
</gene>
<evidence type="ECO:0000259" key="2">
    <source>
        <dbReference type="Pfam" id="PF02371"/>
    </source>
</evidence>
<feature type="domain" description="Transposase IS116/IS110/IS902 C-terminal" evidence="2">
    <location>
        <begin position="268"/>
        <end position="353"/>
    </location>
</feature>
<evidence type="ECO:0000259" key="1">
    <source>
        <dbReference type="Pfam" id="PF01548"/>
    </source>
</evidence>
<accession>A0ABQ3DBC0</accession>
<dbReference type="InterPro" id="IPR003346">
    <property type="entry name" value="Transposase_20"/>
</dbReference>
<dbReference type="PANTHER" id="PTHR33055">
    <property type="entry name" value="TRANSPOSASE FOR INSERTION SEQUENCE ELEMENT IS1111A"/>
    <property type="match status" value="1"/>
</dbReference>
<dbReference type="Pfam" id="PF02371">
    <property type="entry name" value="Transposase_20"/>
    <property type="match status" value="1"/>
</dbReference>
<dbReference type="NCBIfam" id="NF033542">
    <property type="entry name" value="transpos_IS110"/>
    <property type="match status" value="1"/>
</dbReference>